<dbReference type="Gene3D" id="3.40.50.1820">
    <property type="entry name" value="alpha/beta hydrolase"/>
    <property type="match status" value="1"/>
</dbReference>
<comment type="subcellular location">
    <subcellularLocation>
        <location evidence="2">Endoplasmic reticulum</location>
    </subcellularLocation>
    <subcellularLocation>
        <location evidence="3">Membrane</location>
    </subcellularLocation>
    <subcellularLocation>
        <location evidence="1">Mitochondrion</location>
    </subcellularLocation>
</comment>
<evidence type="ECO:0008006" key="10">
    <source>
        <dbReference type="Google" id="ProtNLM"/>
    </source>
</evidence>
<evidence type="ECO:0000256" key="5">
    <source>
        <dbReference type="ARBA" id="ARBA00023128"/>
    </source>
</evidence>
<evidence type="ECO:0000256" key="6">
    <source>
        <dbReference type="ARBA" id="ARBA00023136"/>
    </source>
</evidence>
<dbReference type="GO" id="GO:0005739">
    <property type="term" value="C:mitochondrion"/>
    <property type="evidence" value="ECO:0007669"/>
    <property type="project" value="UniProtKB-SubCell"/>
</dbReference>
<dbReference type="SUPFAM" id="SSF52540">
    <property type="entry name" value="P-loop containing nucleoside triphosphate hydrolases"/>
    <property type="match status" value="1"/>
</dbReference>
<sequence length="618" mass="68389">MPSFGLSRLVAGTKRALSREPRSLSQAVEHPQGLEVVSEGNNPTVDIVALHGLNGHREKTWTAENSVHWLRHLLPEDLPQARIFCWGYDANTHAANGVNWQYLYDHATTLVSDLCLAREITDTTRRPIIFVAHSLGGIVLKGALIHSAAARADAPLNPRSIKLSTYGILFMGTPHQGGNGVELGRILANVASLVVAADDRLLRHLEHHSEYLQQQLGQYAPISDDFVTKFAYETYATPTLLGPSIIVVPKASAVVPGQVHAEPIAIHKTHTSMVRYPSRQDAAYVKVSQHLQLMVNDAPDSVQQRWATERRADDARGNINQFALSPSLSGATATSYFVARDEELTWMNQVLDIQPGRRTVVVHGLGGMGKTQLAIAYMKRHRDDYSASIWLNARDETSLNQSFRHAAGRILQEHPTLSYMQTAVSDKDDDAALAVKRWLDEPRNDRWLLVYDNYDHPRMGGKNEEMPGGDDGGLSRPGEADQAAPEGYDIRQYFPDVDHGAVIVTTRGTVQIGELLQLQKLRNIGDSLRILESTSGRKGTHDDAAAVALARKLDGLPLALSTAGTYLMEVSTSWGQYLQDYADAWGQLQMLSPQLLTYEDRAMYSTWNISFASIRQQN</sequence>
<name>A0A3M9Y2D7_9PEZI</name>
<dbReference type="InterPro" id="IPR052374">
    <property type="entry name" value="SERAC1"/>
</dbReference>
<reference evidence="8 9" key="1">
    <citation type="submission" date="2018-10" db="EMBL/GenBank/DDBJ databases">
        <title>Genome sequence of Verticillium nonalfalfae VnAa140.</title>
        <authorList>
            <person name="Stajich J.E."/>
            <person name="Kasson M.T."/>
        </authorList>
    </citation>
    <scope>NUCLEOTIDE SEQUENCE [LARGE SCALE GENOMIC DNA]</scope>
    <source>
        <strain evidence="8 9">VnAa140</strain>
    </source>
</reference>
<dbReference type="PANTHER" id="PTHR48182:SF2">
    <property type="entry name" value="PROTEIN SERAC1"/>
    <property type="match status" value="1"/>
</dbReference>
<dbReference type="SUPFAM" id="SSF53474">
    <property type="entry name" value="alpha/beta-Hydrolases"/>
    <property type="match status" value="1"/>
</dbReference>
<dbReference type="InterPro" id="IPR027417">
    <property type="entry name" value="P-loop_NTPase"/>
</dbReference>
<evidence type="ECO:0000256" key="1">
    <source>
        <dbReference type="ARBA" id="ARBA00004173"/>
    </source>
</evidence>
<gene>
    <name evidence="8" type="ORF">D7B24_000460</name>
</gene>
<dbReference type="Gene3D" id="3.40.50.300">
    <property type="entry name" value="P-loop containing nucleotide triphosphate hydrolases"/>
    <property type="match status" value="1"/>
</dbReference>
<evidence type="ECO:0000313" key="8">
    <source>
        <dbReference type="EMBL" id="RNJ54444.1"/>
    </source>
</evidence>
<proteinExistence type="predicted"/>
<feature type="region of interest" description="Disordered" evidence="7">
    <location>
        <begin position="458"/>
        <end position="482"/>
    </location>
</feature>
<keyword evidence="9" id="KW-1185">Reference proteome</keyword>
<keyword evidence="4" id="KW-0256">Endoplasmic reticulum</keyword>
<evidence type="ECO:0000256" key="3">
    <source>
        <dbReference type="ARBA" id="ARBA00004370"/>
    </source>
</evidence>
<keyword evidence="6" id="KW-0472">Membrane</keyword>
<evidence type="ECO:0000256" key="7">
    <source>
        <dbReference type="SAM" id="MobiDB-lite"/>
    </source>
</evidence>
<evidence type="ECO:0000256" key="4">
    <source>
        <dbReference type="ARBA" id="ARBA00022824"/>
    </source>
</evidence>
<dbReference type="GO" id="GO:0016020">
    <property type="term" value="C:membrane"/>
    <property type="evidence" value="ECO:0007669"/>
    <property type="project" value="UniProtKB-SubCell"/>
</dbReference>
<dbReference type="PANTHER" id="PTHR48182">
    <property type="entry name" value="PROTEIN SERAC1"/>
    <property type="match status" value="1"/>
</dbReference>
<dbReference type="PRINTS" id="PR00364">
    <property type="entry name" value="DISEASERSIST"/>
</dbReference>
<comment type="caution">
    <text evidence="8">The sequence shown here is derived from an EMBL/GenBank/DDBJ whole genome shotgun (WGS) entry which is preliminary data.</text>
</comment>
<evidence type="ECO:0000313" key="9">
    <source>
        <dbReference type="Proteomes" id="UP000267145"/>
    </source>
</evidence>
<dbReference type="EMBL" id="RBVV01000104">
    <property type="protein sequence ID" value="RNJ54444.1"/>
    <property type="molecule type" value="Genomic_DNA"/>
</dbReference>
<keyword evidence="5" id="KW-0496">Mitochondrion</keyword>
<dbReference type="RefSeq" id="XP_028492602.1">
    <property type="nucleotide sequence ID" value="XM_028634716.1"/>
</dbReference>
<dbReference type="AlphaFoldDB" id="A0A3M9Y2D7"/>
<protein>
    <recommendedName>
        <fullName evidence="10">NB-ARC domain-containing protein</fullName>
    </recommendedName>
</protein>
<organism evidence="8 9">
    <name type="scientific">Verticillium nonalfalfae</name>
    <dbReference type="NCBI Taxonomy" id="1051616"/>
    <lineage>
        <taxon>Eukaryota</taxon>
        <taxon>Fungi</taxon>
        <taxon>Dikarya</taxon>
        <taxon>Ascomycota</taxon>
        <taxon>Pezizomycotina</taxon>
        <taxon>Sordariomycetes</taxon>
        <taxon>Hypocreomycetidae</taxon>
        <taxon>Glomerellales</taxon>
        <taxon>Plectosphaerellaceae</taxon>
        <taxon>Verticillium</taxon>
    </lineage>
</organism>
<evidence type="ECO:0000256" key="2">
    <source>
        <dbReference type="ARBA" id="ARBA00004240"/>
    </source>
</evidence>
<accession>A0A3M9Y2D7</accession>
<dbReference type="Proteomes" id="UP000267145">
    <property type="component" value="Unassembled WGS sequence"/>
</dbReference>
<dbReference type="GeneID" id="39604149"/>
<dbReference type="InterPro" id="IPR029058">
    <property type="entry name" value="AB_hydrolase_fold"/>
</dbReference>
<dbReference type="GO" id="GO:0005783">
    <property type="term" value="C:endoplasmic reticulum"/>
    <property type="evidence" value="ECO:0007669"/>
    <property type="project" value="UniProtKB-SubCell"/>
</dbReference>